<evidence type="ECO:0000256" key="3">
    <source>
        <dbReference type="ARBA" id="ARBA00009413"/>
    </source>
</evidence>
<dbReference type="InterPro" id="IPR013083">
    <property type="entry name" value="Znf_RING/FYVE/PHD"/>
</dbReference>
<sequence length="1686" mass="188205">MSEEMEVDAPASSQGQPPDMYQSMGQAGQHGTFTPGQLQPSAVGPSQQGQYQPQDLYQSMGQAGPRGGQGQYQTPDMYQSMGQAGPHGTFTPGQLQPSAVGPPQQGQYQVSESLNLDAFTPGQLQPSAVGPPQQGQYQPQDLYQFMGQAGPRGGQGQYQPLDMRQSMGQAGTHGTDVDMNADDSTNIPADPSDQAMAMTAITTQPTVGAPSSLSTTQQLNSGPRWNQPYSVQQKYSDSSVQGEQNVLNKSTEIQAYSFQGGHQNYAQTQGEPNVKNQSTEHSTIVSPDGVFTARHETSILTPLQKPTTQHSQEDQEEKIMSGMEELQTSNKTQDSQDVAEVHVQIDWPEKDPPSRWDKTFQKSLQTFFNRTFQYPSYEIQQLHFVDFPFSANISVHPASAYEALLKKKSATLTFRDRTEGVTVHFNKALPVVHESSLVDNKKHGGPTQKTQEECLSQEIPMTVSVVVDLQKCGTEHQKELQRRFKKHLTESHTLQVNGTFEEVEQFYKELSKVIRQPGTSGTNTAFEHTDPMETSAAPLRVPLFQYWYLNHTQREEIEHIQKKHGVEIKSDVSVSIEKASATNSQACTDASQEFTDLFQKHAADIISVSVPSRPAVVKDIVSLDSSLMLHVSSGTWSLVGPRPNVNAAQRAWNLPANKDESEFKRLETRLLDQVPNRNLHAESRWKGPKGIEMNIKDPLMTNGLCINNIHWELMKKAFKKQIKDLKNKFDVDFQETTVHGNVTVHARSVGNQTAYLEVNALRALMSLYQKVVTTAMSCPLQNASHTQTESVKNYLRDINTLHPSLAVMDEASNNGVWMLIGLPNHLCFAISQIEEKLGGSAFDKKHKEMIECEQNAKFLKPCSDGPELGIPKGYEQEERRKGASFGGALYENVREQGGADQGAEERRAIGSSVDGAEDWEKRAGSAEARNGDHRALAGAKDGGGSAEDDNCPICMDEFNNKEKLSCGHAFCKDCLRRSVESLGASCPVCKKVFGKIEGDQPRGTMTHIIQKSSLPGFKRCDTIVINYNIPSGIQSDKHPKPGRPFHGAQRTAYLPDSKEGREVLALLQRAFQQRLIFTVGTSRTSGMDDCVTWNDIHHKTTTHGGPQGFGYPDDGYLNRVRDELKAKGIDSAETSLCSQIATGKLCESPTYEDKFFFFIITSGSASEPHYKSPAFKKHDLMEASAHLQEKICCQHGRLLEMFCRTDQTCVCMLCTINEHRGHDTVSITAESNEKKTTLQEVKKTSLQQIQEREKNLRELRNALASYELSADAAVQHSEMIFGELLKFIKTKGTEVNEMIRDQQGAAVSRAEPVIKRLEEEIAELRQEQDALEQLSHEEDNFQFLQSFKAVLPTLKATHLPSMAGSPSLSFNDPSGFLSAFKQEVEKLCIRMQEITTRFKEPLHGISEFKRSETRLLEQAPNKNLHAECIWKGPKGIEMRVPLFQYWYLNHTQREEIEHIQKKHGVEIKSDVSVSIEKASATNSQACTDASQEFTDLFQKYAADIISVPVPSRHAVVKDIVSLDPSLMLHVSSGTWSLVGPRPNVNAAQRMLNLPANKDESEFKRPETRLLDQVPNKNLHAESRWKGPKGIEMNINDPLMTNGLRINHIHWELMKKAFKKQIKDLKNKFDVDFQETTVHDASRAETSLCSQIATGKLCESPTYEDKFFFFIIITSGSASEVRWLRQH</sequence>
<comment type="similarity">
    <text evidence="3">Belongs to the Deltex family.</text>
</comment>
<dbReference type="Gene3D" id="3.30.390.130">
    <property type="match status" value="1"/>
</dbReference>
<name>A0ABD1JVD9_9TELE</name>
<evidence type="ECO:0000256" key="6">
    <source>
        <dbReference type="ARBA" id="ARBA00022723"/>
    </source>
</evidence>
<keyword evidence="5" id="KW-0808">Transferase</keyword>
<dbReference type="Pfam" id="PF21718">
    <property type="entry name" value="KH_DTX3L"/>
    <property type="match status" value="1"/>
</dbReference>
<dbReference type="InterPro" id="IPR048409">
    <property type="entry name" value="DTX3L_KH-like"/>
</dbReference>
<dbReference type="CDD" id="cd09633">
    <property type="entry name" value="Deltex_C"/>
    <property type="match status" value="1"/>
</dbReference>
<feature type="domain" description="RING-type" evidence="12">
    <location>
        <begin position="951"/>
        <end position="990"/>
    </location>
</feature>
<feature type="region of interest" description="Disordered" evidence="11">
    <location>
        <begin position="206"/>
        <end position="228"/>
    </location>
</feature>
<proteinExistence type="inferred from homology"/>
<evidence type="ECO:0000313" key="15">
    <source>
        <dbReference type="Proteomes" id="UP001591681"/>
    </source>
</evidence>
<comment type="catalytic activity">
    <reaction evidence="1">
        <text>S-ubiquitinyl-[E2 ubiquitin-conjugating enzyme]-L-cysteine + [acceptor protein]-L-lysine = [E2 ubiquitin-conjugating enzyme]-L-cysteine + N(6)-ubiquitinyl-[acceptor protein]-L-lysine.</text>
        <dbReference type="EC" id="2.3.2.27"/>
    </reaction>
</comment>
<evidence type="ECO:0000259" key="13">
    <source>
        <dbReference type="PROSITE" id="PS50119"/>
    </source>
</evidence>
<dbReference type="PROSITE" id="PS50119">
    <property type="entry name" value="ZF_BBOX"/>
    <property type="match status" value="1"/>
</dbReference>
<evidence type="ECO:0000259" key="12">
    <source>
        <dbReference type="PROSITE" id="PS50089"/>
    </source>
</evidence>
<dbReference type="SUPFAM" id="SSF57850">
    <property type="entry name" value="RING/U-box"/>
    <property type="match status" value="1"/>
</dbReference>
<dbReference type="PROSITE" id="PS50089">
    <property type="entry name" value="ZF_RING_2"/>
    <property type="match status" value="1"/>
</dbReference>
<feature type="region of interest" description="Disordered" evidence="11">
    <location>
        <begin position="263"/>
        <end position="282"/>
    </location>
</feature>
<dbReference type="Gene3D" id="3.30.160.60">
    <property type="entry name" value="Classic Zinc Finger"/>
    <property type="match status" value="1"/>
</dbReference>
<evidence type="ECO:0000256" key="5">
    <source>
        <dbReference type="ARBA" id="ARBA00022679"/>
    </source>
</evidence>
<evidence type="ECO:0000256" key="7">
    <source>
        <dbReference type="ARBA" id="ARBA00022771"/>
    </source>
</evidence>
<dbReference type="Proteomes" id="UP001591681">
    <property type="component" value="Unassembled WGS sequence"/>
</dbReference>
<dbReference type="PROSITE" id="PS00518">
    <property type="entry name" value="ZF_RING_1"/>
    <property type="match status" value="1"/>
</dbReference>
<keyword evidence="8" id="KW-0862">Zinc</keyword>
<reference evidence="14 15" key="1">
    <citation type="submission" date="2024-09" db="EMBL/GenBank/DDBJ databases">
        <title>A chromosome-level genome assembly of Gray's grenadier anchovy, Coilia grayii.</title>
        <authorList>
            <person name="Fu Z."/>
        </authorList>
    </citation>
    <scope>NUCLEOTIDE SEQUENCE [LARGE SCALE GENOMIC DNA]</scope>
    <source>
        <strain evidence="14">G4</strain>
        <tissue evidence="14">Muscle</tissue>
    </source>
</reference>
<feature type="region of interest" description="Disordered" evidence="11">
    <location>
        <begin position="896"/>
        <end position="946"/>
    </location>
</feature>
<dbReference type="InterPro" id="IPR039396">
    <property type="entry name" value="Deltex_C"/>
</dbReference>
<protein>
    <recommendedName>
        <fullName evidence="4">RING-type E3 ubiquitin transferase</fullName>
        <ecNumber evidence="4">2.3.2.27</ecNumber>
    </recommendedName>
</protein>
<dbReference type="InterPro" id="IPR017907">
    <property type="entry name" value="Znf_RING_CS"/>
</dbReference>
<keyword evidence="15" id="KW-1185">Reference proteome</keyword>
<keyword evidence="7 9" id="KW-0863">Zinc-finger</keyword>
<dbReference type="PANTHER" id="PTHR12622">
    <property type="entry name" value="DELTEX-RELATED"/>
    <property type="match status" value="1"/>
</dbReference>
<feature type="compositionally biased region" description="Low complexity" evidence="11">
    <location>
        <begin position="44"/>
        <end position="59"/>
    </location>
</feature>
<comment type="caution">
    <text evidence="14">The sequence shown here is derived from an EMBL/GenBank/DDBJ whole genome shotgun (WGS) entry which is preliminary data.</text>
</comment>
<evidence type="ECO:0000256" key="2">
    <source>
        <dbReference type="ARBA" id="ARBA00004906"/>
    </source>
</evidence>
<dbReference type="InterPro" id="IPR039398">
    <property type="entry name" value="Deltex_fam"/>
</dbReference>
<comment type="pathway">
    <text evidence="2">Protein modification; protein ubiquitination.</text>
</comment>
<evidence type="ECO:0000256" key="8">
    <source>
        <dbReference type="ARBA" id="ARBA00022833"/>
    </source>
</evidence>
<dbReference type="SUPFAM" id="SSF57845">
    <property type="entry name" value="B-box zinc-binding domain"/>
    <property type="match status" value="1"/>
</dbReference>
<evidence type="ECO:0000313" key="14">
    <source>
        <dbReference type="EMBL" id="KAL2090708.1"/>
    </source>
</evidence>
<dbReference type="Pfam" id="PF13923">
    <property type="entry name" value="zf-C3HC4_2"/>
    <property type="match status" value="1"/>
</dbReference>
<feature type="region of interest" description="Disordered" evidence="11">
    <location>
        <begin position="1"/>
        <end position="107"/>
    </location>
</feature>
<dbReference type="InterPro" id="IPR000315">
    <property type="entry name" value="Znf_B-box"/>
</dbReference>
<dbReference type="Pfam" id="PF18102">
    <property type="entry name" value="DTC"/>
    <property type="match status" value="1"/>
</dbReference>
<dbReference type="GO" id="GO:0061630">
    <property type="term" value="F:ubiquitin protein ligase activity"/>
    <property type="evidence" value="ECO:0007669"/>
    <property type="project" value="UniProtKB-EC"/>
</dbReference>
<dbReference type="EC" id="2.3.2.27" evidence="4"/>
<dbReference type="SMART" id="SM00336">
    <property type="entry name" value="BBOX"/>
    <property type="match status" value="1"/>
</dbReference>
<dbReference type="CDD" id="cd19769">
    <property type="entry name" value="Bbox2_TRIM16-like"/>
    <property type="match status" value="1"/>
</dbReference>
<dbReference type="Pfam" id="PF00643">
    <property type="entry name" value="zf-B_box"/>
    <property type="match status" value="1"/>
</dbReference>
<dbReference type="Gene3D" id="3.30.40.10">
    <property type="entry name" value="Zinc/RING finger domain, C3HC4 (zinc finger)"/>
    <property type="match status" value="1"/>
</dbReference>
<dbReference type="InterPro" id="IPR001841">
    <property type="entry name" value="Znf_RING"/>
</dbReference>
<dbReference type="Pfam" id="PF25600">
    <property type="entry name" value="TRIM_CC"/>
    <property type="match status" value="1"/>
</dbReference>
<dbReference type="GO" id="GO:0008270">
    <property type="term" value="F:zinc ion binding"/>
    <property type="evidence" value="ECO:0007669"/>
    <property type="project" value="UniProtKB-KW"/>
</dbReference>
<keyword evidence="6" id="KW-0479">Metal-binding</keyword>
<dbReference type="EMBL" id="JBHFQA010000011">
    <property type="protein sequence ID" value="KAL2090708.1"/>
    <property type="molecule type" value="Genomic_DNA"/>
</dbReference>
<evidence type="ECO:0000256" key="9">
    <source>
        <dbReference type="PROSITE-ProRule" id="PRU00024"/>
    </source>
</evidence>
<evidence type="ECO:0000256" key="4">
    <source>
        <dbReference type="ARBA" id="ARBA00012483"/>
    </source>
</evidence>
<feature type="coiled-coil region" evidence="10">
    <location>
        <begin position="1307"/>
        <end position="1337"/>
    </location>
</feature>
<feature type="compositionally biased region" description="Basic and acidic residues" evidence="11">
    <location>
        <begin position="918"/>
        <end position="935"/>
    </location>
</feature>
<evidence type="ECO:0000256" key="11">
    <source>
        <dbReference type="SAM" id="MobiDB-lite"/>
    </source>
</evidence>
<evidence type="ECO:0000256" key="1">
    <source>
        <dbReference type="ARBA" id="ARBA00000900"/>
    </source>
</evidence>
<accession>A0ABD1JVD9</accession>
<evidence type="ECO:0000256" key="10">
    <source>
        <dbReference type="SAM" id="Coils"/>
    </source>
</evidence>
<dbReference type="SMART" id="SM00184">
    <property type="entry name" value="RING"/>
    <property type="match status" value="1"/>
</dbReference>
<feature type="coiled-coil region" evidence="10">
    <location>
        <begin position="1242"/>
        <end position="1269"/>
    </location>
</feature>
<feature type="compositionally biased region" description="Polar residues" evidence="11">
    <location>
        <begin position="23"/>
        <end position="40"/>
    </location>
</feature>
<feature type="domain" description="B box-type" evidence="13">
    <location>
        <begin position="1187"/>
        <end position="1227"/>
    </location>
</feature>
<dbReference type="InterPro" id="IPR039399">
    <property type="entry name" value="Deltex_C_sf"/>
</dbReference>
<organism evidence="14 15">
    <name type="scientific">Coilia grayii</name>
    <name type="common">Gray's grenadier anchovy</name>
    <dbReference type="NCBI Taxonomy" id="363190"/>
    <lineage>
        <taxon>Eukaryota</taxon>
        <taxon>Metazoa</taxon>
        <taxon>Chordata</taxon>
        <taxon>Craniata</taxon>
        <taxon>Vertebrata</taxon>
        <taxon>Euteleostomi</taxon>
        <taxon>Actinopterygii</taxon>
        <taxon>Neopterygii</taxon>
        <taxon>Teleostei</taxon>
        <taxon>Clupei</taxon>
        <taxon>Clupeiformes</taxon>
        <taxon>Clupeoidei</taxon>
        <taxon>Engraulidae</taxon>
        <taxon>Coilinae</taxon>
        <taxon>Coilia</taxon>
    </lineage>
</organism>
<gene>
    <name evidence="14" type="ORF">ACEWY4_012971</name>
</gene>
<dbReference type="InterPro" id="IPR058030">
    <property type="entry name" value="TRIM8/14/16/25/29/45/65_CC"/>
</dbReference>
<feature type="compositionally biased region" description="Polar residues" evidence="11">
    <location>
        <begin position="71"/>
        <end position="82"/>
    </location>
</feature>
<keyword evidence="10" id="KW-0175">Coiled coil</keyword>